<dbReference type="InterPro" id="IPR000571">
    <property type="entry name" value="Znf_CCCH"/>
</dbReference>
<dbReference type="PROSITE" id="PS50103">
    <property type="entry name" value="ZF_C3H1"/>
    <property type="match status" value="1"/>
</dbReference>
<comment type="caution">
    <text evidence="3">The sequence shown here is derived from an EMBL/GenBank/DDBJ whole genome shotgun (WGS) entry which is preliminary data.</text>
</comment>
<evidence type="ECO:0000256" key="1">
    <source>
        <dbReference type="PROSITE-ProRule" id="PRU00723"/>
    </source>
</evidence>
<dbReference type="Proteomes" id="UP000688137">
    <property type="component" value="Unassembled WGS sequence"/>
</dbReference>
<name>A0A8S1N2A0_PARPR</name>
<keyword evidence="1" id="KW-0863">Zinc-finger</keyword>
<protein>
    <recommendedName>
        <fullName evidence="2">C3H1-type domain-containing protein</fullName>
    </recommendedName>
</protein>
<feature type="domain" description="C3H1-type" evidence="2">
    <location>
        <begin position="1"/>
        <end position="26"/>
    </location>
</feature>
<proteinExistence type="predicted"/>
<evidence type="ECO:0000259" key="2">
    <source>
        <dbReference type="PROSITE" id="PS50103"/>
    </source>
</evidence>
<evidence type="ECO:0000313" key="3">
    <source>
        <dbReference type="EMBL" id="CAD8081114.1"/>
    </source>
</evidence>
<feature type="zinc finger region" description="C3H1-type" evidence="1">
    <location>
        <begin position="1"/>
        <end position="26"/>
    </location>
</feature>
<accession>A0A8S1N2A0</accession>
<gene>
    <name evidence="3" type="ORF">PPRIM_AZ9-3.1.T0650057</name>
</gene>
<keyword evidence="4" id="KW-1185">Reference proteome</keyword>
<evidence type="ECO:0000313" key="4">
    <source>
        <dbReference type="Proteomes" id="UP000688137"/>
    </source>
</evidence>
<keyword evidence="1" id="KW-0862">Zinc</keyword>
<dbReference type="GO" id="GO:0008270">
    <property type="term" value="F:zinc ion binding"/>
    <property type="evidence" value="ECO:0007669"/>
    <property type="project" value="UniProtKB-KW"/>
</dbReference>
<dbReference type="EMBL" id="CAJJDM010000067">
    <property type="protein sequence ID" value="CAD8081114.1"/>
    <property type="molecule type" value="Genomic_DNA"/>
</dbReference>
<sequence>MKQVCNLYQQGRCEKGKKCKYMHMEEKIEKPIQQEQKQAKIQVIKQKEIVQKVHHPKIFKWTDLSKLADSQEILQQNQELLGGDFFKIAKDLQNDKEKDIMQIFRKFQQSIKFLPQPQCKLLEYLRNNEEFQVILRFVPSIDRKELEFKEQVKERYFEILLQIDKNYPKSSVIILNQSLTQEFKDVLQNRMSDQIFEKKGLFQGMRYIETHFDEIVLGL</sequence>
<organism evidence="3 4">
    <name type="scientific">Paramecium primaurelia</name>
    <dbReference type="NCBI Taxonomy" id="5886"/>
    <lineage>
        <taxon>Eukaryota</taxon>
        <taxon>Sar</taxon>
        <taxon>Alveolata</taxon>
        <taxon>Ciliophora</taxon>
        <taxon>Intramacronucleata</taxon>
        <taxon>Oligohymenophorea</taxon>
        <taxon>Peniculida</taxon>
        <taxon>Parameciidae</taxon>
        <taxon>Paramecium</taxon>
    </lineage>
</organism>
<keyword evidence="1" id="KW-0479">Metal-binding</keyword>
<dbReference type="AlphaFoldDB" id="A0A8S1N2A0"/>
<reference evidence="3" key="1">
    <citation type="submission" date="2021-01" db="EMBL/GenBank/DDBJ databases">
        <authorList>
            <consortium name="Genoscope - CEA"/>
            <person name="William W."/>
        </authorList>
    </citation>
    <scope>NUCLEOTIDE SEQUENCE</scope>
</reference>
<dbReference type="OMA" id="KERYFEI"/>